<evidence type="ECO:0008006" key="4">
    <source>
        <dbReference type="Google" id="ProtNLM"/>
    </source>
</evidence>
<protein>
    <recommendedName>
        <fullName evidence="4">C-type lectin domain-containing protein</fullName>
    </recommendedName>
</protein>
<feature type="signal peptide" evidence="1">
    <location>
        <begin position="1"/>
        <end position="22"/>
    </location>
</feature>
<keyword evidence="3" id="KW-1185">Reference proteome</keyword>
<keyword evidence="1" id="KW-0732">Signal</keyword>
<comment type="caution">
    <text evidence="2">The sequence shown here is derived from an EMBL/GenBank/DDBJ whole genome shotgun (WGS) entry which is preliminary data.</text>
</comment>
<sequence>MLRTVQLFPLLVLIVFDGKSEADSLCGSPLTCPTFWTPWREHCYRYFGEEVSWYDALNTCRLFSTEENLRGFADLVSIH</sequence>
<dbReference type="InterPro" id="IPR016187">
    <property type="entry name" value="CTDL_fold"/>
</dbReference>
<feature type="chain" id="PRO_5040405239" description="C-type lectin domain-containing protein" evidence="1">
    <location>
        <begin position="23"/>
        <end position="79"/>
    </location>
</feature>
<gene>
    <name evidence="2" type="ORF">HOLleu_41861</name>
</gene>
<dbReference type="OrthoDB" id="418245at2759"/>
<dbReference type="AlphaFoldDB" id="A0A9Q0YJS4"/>
<evidence type="ECO:0000313" key="2">
    <source>
        <dbReference type="EMBL" id="KAJ8020026.1"/>
    </source>
</evidence>
<reference evidence="2" key="1">
    <citation type="submission" date="2021-10" db="EMBL/GenBank/DDBJ databases">
        <title>Tropical sea cucumber genome reveals ecological adaptation and Cuvierian tubules defense mechanism.</title>
        <authorList>
            <person name="Chen T."/>
        </authorList>
    </citation>
    <scope>NUCLEOTIDE SEQUENCE</scope>
    <source>
        <strain evidence="2">Nanhai2018</strain>
        <tissue evidence="2">Muscle</tissue>
    </source>
</reference>
<organism evidence="2 3">
    <name type="scientific">Holothuria leucospilota</name>
    <name type="common">Black long sea cucumber</name>
    <name type="synonym">Mertensiothuria leucospilota</name>
    <dbReference type="NCBI Taxonomy" id="206669"/>
    <lineage>
        <taxon>Eukaryota</taxon>
        <taxon>Metazoa</taxon>
        <taxon>Echinodermata</taxon>
        <taxon>Eleutherozoa</taxon>
        <taxon>Echinozoa</taxon>
        <taxon>Holothuroidea</taxon>
        <taxon>Aspidochirotacea</taxon>
        <taxon>Aspidochirotida</taxon>
        <taxon>Holothuriidae</taxon>
        <taxon>Holothuria</taxon>
    </lineage>
</organism>
<evidence type="ECO:0000256" key="1">
    <source>
        <dbReference type="SAM" id="SignalP"/>
    </source>
</evidence>
<dbReference type="EMBL" id="JAIZAY010000023">
    <property type="protein sequence ID" value="KAJ8020026.1"/>
    <property type="molecule type" value="Genomic_DNA"/>
</dbReference>
<proteinExistence type="predicted"/>
<dbReference type="SUPFAM" id="SSF56436">
    <property type="entry name" value="C-type lectin-like"/>
    <property type="match status" value="1"/>
</dbReference>
<dbReference type="InterPro" id="IPR016186">
    <property type="entry name" value="C-type_lectin-like/link_sf"/>
</dbReference>
<dbReference type="Gene3D" id="3.10.100.10">
    <property type="entry name" value="Mannose-Binding Protein A, subunit A"/>
    <property type="match status" value="1"/>
</dbReference>
<evidence type="ECO:0000313" key="3">
    <source>
        <dbReference type="Proteomes" id="UP001152320"/>
    </source>
</evidence>
<accession>A0A9Q0YJS4</accession>
<dbReference type="Proteomes" id="UP001152320">
    <property type="component" value="Chromosome 23"/>
</dbReference>
<name>A0A9Q0YJS4_HOLLE</name>